<sequence length="127" mass="15749">MDEKLPYYMAYPMPLLYDDERQNQRDYEYMKSVYPGTAKRLMPYIEEECDRLEYMGSVMYDEYPDRLQLLLLCRRIYNRAKADETKKDEAKEGEETGEWLQNLIQVMTYQELCQRRRENRSMRRKYY</sequence>
<reference evidence="3 4" key="1">
    <citation type="submission" date="2018-08" db="EMBL/GenBank/DDBJ databases">
        <title>A genome reference for cultivated species of the human gut microbiota.</title>
        <authorList>
            <person name="Zou Y."/>
            <person name="Xue W."/>
            <person name="Luo G."/>
        </authorList>
    </citation>
    <scope>NUCLEOTIDE SEQUENCE [LARGE SCALE GENOMIC DNA]</scope>
    <source>
        <strain evidence="2 3">AF36-1BH</strain>
        <strain evidence="1 4">AF42-21</strain>
    </source>
</reference>
<evidence type="ECO:0000313" key="2">
    <source>
        <dbReference type="EMBL" id="RHL87209.1"/>
    </source>
</evidence>
<evidence type="ECO:0000313" key="1">
    <source>
        <dbReference type="EMBL" id="RHK65785.1"/>
    </source>
</evidence>
<dbReference type="Proteomes" id="UP000283325">
    <property type="component" value="Unassembled WGS sequence"/>
</dbReference>
<proteinExistence type="predicted"/>
<accession>A0A415MXR5</accession>
<dbReference type="EMBL" id="QRNS01000002">
    <property type="protein sequence ID" value="RHK65785.1"/>
    <property type="molecule type" value="Genomic_DNA"/>
</dbReference>
<organism evidence="2 3">
    <name type="scientific">Dorea formicigenerans</name>
    <dbReference type="NCBI Taxonomy" id="39486"/>
    <lineage>
        <taxon>Bacteria</taxon>
        <taxon>Bacillati</taxon>
        <taxon>Bacillota</taxon>
        <taxon>Clostridia</taxon>
        <taxon>Lachnospirales</taxon>
        <taxon>Lachnospiraceae</taxon>
        <taxon>Dorea</taxon>
    </lineage>
</organism>
<name>A0A415MXR5_9FIRM</name>
<evidence type="ECO:0000313" key="3">
    <source>
        <dbReference type="Proteomes" id="UP000283325"/>
    </source>
</evidence>
<evidence type="ECO:0000313" key="4">
    <source>
        <dbReference type="Proteomes" id="UP000284152"/>
    </source>
</evidence>
<dbReference type="EMBL" id="QRPD01000008">
    <property type="protein sequence ID" value="RHL87209.1"/>
    <property type="molecule type" value="Genomic_DNA"/>
</dbReference>
<protein>
    <submittedName>
        <fullName evidence="2">Uncharacterized protein</fullName>
    </submittedName>
</protein>
<dbReference type="AlphaFoldDB" id="A0A415MXR5"/>
<comment type="caution">
    <text evidence="2">The sequence shown here is derived from an EMBL/GenBank/DDBJ whole genome shotgun (WGS) entry which is preliminary data.</text>
</comment>
<gene>
    <name evidence="1" type="ORF">DW054_01435</name>
    <name evidence="2" type="ORF">DWZ98_10135</name>
</gene>
<dbReference type="Proteomes" id="UP000284152">
    <property type="component" value="Unassembled WGS sequence"/>
</dbReference>
<dbReference type="RefSeq" id="WP_117657455.1">
    <property type="nucleotide sequence ID" value="NZ_JAQDGW010000008.1"/>
</dbReference>